<organism evidence="15 16">
    <name type="scientific">Acanthopleuribacter pedis</name>
    <dbReference type="NCBI Taxonomy" id="442870"/>
    <lineage>
        <taxon>Bacteria</taxon>
        <taxon>Pseudomonadati</taxon>
        <taxon>Acidobacteriota</taxon>
        <taxon>Holophagae</taxon>
        <taxon>Acanthopleuribacterales</taxon>
        <taxon>Acanthopleuribacteraceae</taxon>
        <taxon>Acanthopleuribacter</taxon>
    </lineage>
</organism>
<dbReference type="InterPro" id="IPR039426">
    <property type="entry name" value="TonB-dep_rcpt-like"/>
</dbReference>
<dbReference type="RefSeq" id="WP_207857144.1">
    <property type="nucleotide sequence ID" value="NZ_JAFREP010000003.1"/>
</dbReference>
<evidence type="ECO:0000256" key="3">
    <source>
        <dbReference type="ARBA" id="ARBA00022452"/>
    </source>
</evidence>
<dbReference type="Gene3D" id="2.170.130.10">
    <property type="entry name" value="TonB-dependent receptor, plug domain"/>
    <property type="match status" value="1"/>
</dbReference>
<keyword evidence="4 10" id="KW-0812">Transmembrane</keyword>
<evidence type="ECO:0000256" key="7">
    <source>
        <dbReference type="ARBA" id="ARBA00023136"/>
    </source>
</evidence>
<evidence type="ECO:0000256" key="1">
    <source>
        <dbReference type="ARBA" id="ARBA00004571"/>
    </source>
</evidence>
<dbReference type="PANTHER" id="PTHR30069">
    <property type="entry name" value="TONB-DEPENDENT OUTER MEMBRANE RECEPTOR"/>
    <property type="match status" value="1"/>
</dbReference>
<dbReference type="GO" id="GO:0009279">
    <property type="term" value="C:cell outer membrane"/>
    <property type="evidence" value="ECO:0007669"/>
    <property type="project" value="UniProtKB-SubCell"/>
</dbReference>
<dbReference type="SUPFAM" id="SSF56935">
    <property type="entry name" value="Porins"/>
    <property type="match status" value="1"/>
</dbReference>
<dbReference type="AlphaFoldDB" id="A0A8J7Q4N6"/>
<dbReference type="Pfam" id="PF00593">
    <property type="entry name" value="TonB_dep_Rec_b-barrel"/>
    <property type="match status" value="1"/>
</dbReference>
<evidence type="ECO:0000256" key="2">
    <source>
        <dbReference type="ARBA" id="ARBA00022448"/>
    </source>
</evidence>
<keyword evidence="2 10" id="KW-0813">Transport</keyword>
<evidence type="ECO:0000256" key="11">
    <source>
        <dbReference type="RuleBase" id="RU003357"/>
    </source>
</evidence>
<evidence type="ECO:0000259" key="14">
    <source>
        <dbReference type="Pfam" id="PF07715"/>
    </source>
</evidence>
<evidence type="ECO:0000256" key="12">
    <source>
        <dbReference type="SAM" id="SignalP"/>
    </source>
</evidence>
<dbReference type="EMBL" id="JAFREP010000003">
    <property type="protein sequence ID" value="MBO1317731.1"/>
    <property type="molecule type" value="Genomic_DNA"/>
</dbReference>
<evidence type="ECO:0000256" key="8">
    <source>
        <dbReference type="ARBA" id="ARBA00023170"/>
    </source>
</evidence>
<dbReference type="GO" id="GO:0044718">
    <property type="term" value="P:siderophore transmembrane transport"/>
    <property type="evidence" value="ECO:0007669"/>
    <property type="project" value="TreeGrafter"/>
</dbReference>
<feature type="domain" description="TonB-dependent receptor-like beta-barrel" evidence="13">
    <location>
        <begin position="264"/>
        <end position="653"/>
    </location>
</feature>
<feature type="chain" id="PRO_5035305473" evidence="12">
    <location>
        <begin position="20"/>
        <end position="687"/>
    </location>
</feature>
<dbReference type="InterPro" id="IPR036942">
    <property type="entry name" value="Beta-barrel_TonB_sf"/>
</dbReference>
<keyword evidence="6 11" id="KW-0798">TonB box</keyword>
<reference evidence="15" key="1">
    <citation type="submission" date="2021-03" db="EMBL/GenBank/DDBJ databases">
        <authorList>
            <person name="Wang G."/>
        </authorList>
    </citation>
    <scope>NUCLEOTIDE SEQUENCE</scope>
    <source>
        <strain evidence="15">KCTC 12899</strain>
    </source>
</reference>
<sequence>MFRPRLFALGFALTCSLFAQNYDKMTIEDILQTEVTMLFKSKSTPLKAPGIISIISRSEIERSGMRTLSEILNLSIGIEANRAIMFGRHTTIGMRGRTTHFGEDILILLDGQRLNDVYSGGGLSYIKDMSLRHVDRIEIIRGPGSTLFGSNAYVGVINIISSTYSTTDKQSISLATGSFDTVDIGTQYRWNSGKLHTLFTANAYSDDGDEFTYTEGYLRTPGIEHRVTDPVEEQIDLGLKVSYEDFSLHMDWFKREMDDYMPFGFFENPTDWEPFDTNRDDSEMFRLQAGYDWEVNRYLTITGNARYSEAEANMAYVIAPENLFIGTVAQDIPWLGGSNYSSDNLEFEMRVNYVRGKHEVIGGAMWAREGIEEANLMYNYTLAQVFSPEPINPTDWTVVEGEGSFVSPRSRNISGVYLQDTYYPSEHWGITAGIRYDKFADFGDAINPRLAGVYNVGDTWVFKLLYGKAFRAPTYNELYTRNLPIMRGTPDLDAQTIETYETSAHFSPGPVLATTLSLFYSTYEGTIQQEFALYTDEPYFNGEDGDRDQGLELDLKWRLVRGSDLRLGYTYVSSENADGSRRLFTPEHKGTLSFYQRIGRGGLFSLTGFHHGTRLVQAPESVEKMDNATVFHARYRQRHLIENVDVELSVYNLTDEEWYSPGLSAILAPQNVLNRGVSYQLKAGYRF</sequence>
<name>A0A8J7Q4N6_9BACT</name>
<feature type="domain" description="TonB-dependent receptor plug" evidence="14">
    <location>
        <begin position="47"/>
        <end position="156"/>
    </location>
</feature>
<keyword evidence="9 10" id="KW-0998">Cell outer membrane</keyword>
<keyword evidence="7 10" id="KW-0472">Membrane</keyword>
<dbReference type="Gene3D" id="2.40.170.20">
    <property type="entry name" value="TonB-dependent receptor, beta-barrel domain"/>
    <property type="match status" value="1"/>
</dbReference>
<protein>
    <submittedName>
        <fullName evidence="15">TonB-dependent receptor</fullName>
    </submittedName>
</protein>
<comment type="subcellular location">
    <subcellularLocation>
        <location evidence="1 10">Cell outer membrane</location>
        <topology evidence="1 10">Multi-pass membrane protein</topology>
    </subcellularLocation>
</comment>
<proteinExistence type="inferred from homology"/>
<dbReference type="Proteomes" id="UP000664417">
    <property type="component" value="Unassembled WGS sequence"/>
</dbReference>
<dbReference type="PANTHER" id="PTHR30069:SF29">
    <property type="entry name" value="HEMOGLOBIN AND HEMOGLOBIN-HAPTOGLOBIN-BINDING PROTEIN 1-RELATED"/>
    <property type="match status" value="1"/>
</dbReference>
<gene>
    <name evidence="15" type="ORF">J3U88_04605</name>
</gene>
<evidence type="ECO:0000259" key="13">
    <source>
        <dbReference type="Pfam" id="PF00593"/>
    </source>
</evidence>
<evidence type="ECO:0000256" key="6">
    <source>
        <dbReference type="ARBA" id="ARBA00023077"/>
    </source>
</evidence>
<dbReference type="PROSITE" id="PS52016">
    <property type="entry name" value="TONB_DEPENDENT_REC_3"/>
    <property type="match status" value="1"/>
</dbReference>
<dbReference type="InterPro" id="IPR037066">
    <property type="entry name" value="Plug_dom_sf"/>
</dbReference>
<evidence type="ECO:0000256" key="9">
    <source>
        <dbReference type="ARBA" id="ARBA00023237"/>
    </source>
</evidence>
<evidence type="ECO:0000256" key="4">
    <source>
        <dbReference type="ARBA" id="ARBA00022692"/>
    </source>
</evidence>
<keyword evidence="8 15" id="KW-0675">Receptor</keyword>
<accession>A0A8J7Q4N6</accession>
<dbReference type="InterPro" id="IPR012910">
    <property type="entry name" value="Plug_dom"/>
</dbReference>
<keyword evidence="16" id="KW-1185">Reference proteome</keyword>
<dbReference type="Pfam" id="PF07715">
    <property type="entry name" value="Plug"/>
    <property type="match status" value="1"/>
</dbReference>
<evidence type="ECO:0000256" key="5">
    <source>
        <dbReference type="ARBA" id="ARBA00022729"/>
    </source>
</evidence>
<keyword evidence="5 12" id="KW-0732">Signal</keyword>
<feature type="signal peptide" evidence="12">
    <location>
        <begin position="1"/>
        <end position="19"/>
    </location>
</feature>
<evidence type="ECO:0000256" key="10">
    <source>
        <dbReference type="PROSITE-ProRule" id="PRU01360"/>
    </source>
</evidence>
<comment type="similarity">
    <text evidence="10 11">Belongs to the TonB-dependent receptor family.</text>
</comment>
<comment type="caution">
    <text evidence="15">The sequence shown here is derived from an EMBL/GenBank/DDBJ whole genome shotgun (WGS) entry which is preliminary data.</text>
</comment>
<evidence type="ECO:0000313" key="15">
    <source>
        <dbReference type="EMBL" id="MBO1317731.1"/>
    </source>
</evidence>
<evidence type="ECO:0000313" key="16">
    <source>
        <dbReference type="Proteomes" id="UP000664417"/>
    </source>
</evidence>
<dbReference type="InterPro" id="IPR000531">
    <property type="entry name" value="Beta-barrel_TonB"/>
</dbReference>
<dbReference type="GO" id="GO:0015344">
    <property type="term" value="F:siderophore uptake transmembrane transporter activity"/>
    <property type="evidence" value="ECO:0007669"/>
    <property type="project" value="TreeGrafter"/>
</dbReference>
<keyword evidence="3 10" id="KW-1134">Transmembrane beta strand</keyword>